<proteinExistence type="predicted"/>
<evidence type="ECO:0000259" key="1">
    <source>
        <dbReference type="Pfam" id="PF01323"/>
    </source>
</evidence>
<feature type="domain" description="DSBA-like thioredoxin" evidence="1">
    <location>
        <begin position="15"/>
        <end position="192"/>
    </location>
</feature>
<sequence>MNSDQQTAKPVKGILYYDIISPFSYFYIKQRHRFEKRVDIQPIPILVGGLFRATDNRGPGEIDAKRTHTYQYCIWLAEKLGLPFRFPEHHPFLTVAAQRLLVEQNAQWEMIERAFEYIWVEGKDPNLSWPDFCQYLDLAIDTPKPDSPDIKAKLIANMELAKADGAFGVPTLILNGHAFWGVDTIDWALDYLNKPSMFEEAAYLYAGQVPKGL</sequence>
<evidence type="ECO:0000313" key="2">
    <source>
        <dbReference type="EMBL" id="QKM60487.1"/>
    </source>
</evidence>
<dbReference type="AlphaFoldDB" id="A0A6M9PNW2"/>
<dbReference type="GO" id="GO:0006749">
    <property type="term" value="P:glutathione metabolic process"/>
    <property type="evidence" value="ECO:0007669"/>
    <property type="project" value="TreeGrafter"/>
</dbReference>
<keyword evidence="3" id="KW-1185">Reference proteome</keyword>
<name>A0A6M9PNW2_9BURK</name>
<dbReference type="InterPro" id="IPR051924">
    <property type="entry name" value="GST_Kappa/NadH"/>
</dbReference>
<dbReference type="KEGG" id="pard:DN92_05200"/>
<protein>
    <submittedName>
        <fullName evidence="2">Disulfide bond formation protein DsbA</fullName>
    </submittedName>
</protein>
<dbReference type="InterPro" id="IPR001853">
    <property type="entry name" value="DSBA-like_thioredoxin_dom"/>
</dbReference>
<dbReference type="GO" id="GO:0004602">
    <property type="term" value="F:glutathione peroxidase activity"/>
    <property type="evidence" value="ECO:0007669"/>
    <property type="project" value="TreeGrafter"/>
</dbReference>
<organism evidence="2 3">
    <name type="scientific">Polynucleobacter arcticus</name>
    <dbReference type="NCBI Taxonomy" id="1743165"/>
    <lineage>
        <taxon>Bacteria</taxon>
        <taxon>Pseudomonadati</taxon>
        <taxon>Pseudomonadota</taxon>
        <taxon>Betaproteobacteria</taxon>
        <taxon>Burkholderiales</taxon>
        <taxon>Burkholderiaceae</taxon>
        <taxon>Polynucleobacter</taxon>
    </lineage>
</organism>
<dbReference type="InterPro" id="IPR036249">
    <property type="entry name" value="Thioredoxin-like_sf"/>
</dbReference>
<dbReference type="Gene3D" id="3.40.30.10">
    <property type="entry name" value="Glutaredoxin"/>
    <property type="match status" value="1"/>
</dbReference>
<dbReference type="PANTHER" id="PTHR42943:SF2">
    <property type="entry name" value="GLUTATHIONE S-TRANSFERASE KAPPA 1"/>
    <property type="match status" value="1"/>
</dbReference>
<evidence type="ECO:0000313" key="3">
    <source>
        <dbReference type="Proteomes" id="UP000501090"/>
    </source>
</evidence>
<dbReference type="RefSeq" id="WP_173960248.1">
    <property type="nucleotide sequence ID" value="NZ_CBCSCC010000002.1"/>
</dbReference>
<gene>
    <name evidence="2" type="ORF">DN92_05200</name>
</gene>
<dbReference type="Proteomes" id="UP000501090">
    <property type="component" value="Chromosome"/>
</dbReference>
<reference evidence="2 3" key="1">
    <citation type="submission" date="2018-04" db="EMBL/GenBank/DDBJ databases">
        <title>Polynucleobacter sp. UK-Long2-W17 genome.</title>
        <authorList>
            <person name="Hahn M.W."/>
        </authorList>
    </citation>
    <scope>NUCLEOTIDE SEQUENCE [LARGE SCALE GENOMIC DNA]</scope>
    <source>
        <strain evidence="2 3">UK-Long2-W17</strain>
    </source>
</reference>
<accession>A0A6M9PNW2</accession>
<dbReference type="SUPFAM" id="SSF52833">
    <property type="entry name" value="Thioredoxin-like"/>
    <property type="match status" value="1"/>
</dbReference>
<dbReference type="Pfam" id="PF01323">
    <property type="entry name" value="DSBA"/>
    <property type="match status" value="1"/>
</dbReference>
<dbReference type="EMBL" id="CP028940">
    <property type="protein sequence ID" value="QKM60487.1"/>
    <property type="molecule type" value="Genomic_DNA"/>
</dbReference>
<dbReference type="PANTHER" id="PTHR42943">
    <property type="entry name" value="GLUTATHIONE S-TRANSFERASE KAPPA"/>
    <property type="match status" value="1"/>
</dbReference>
<dbReference type="GO" id="GO:0004364">
    <property type="term" value="F:glutathione transferase activity"/>
    <property type="evidence" value="ECO:0007669"/>
    <property type="project" value="TreeGrafter"/>
</dbReference>